<evidence type="ECO:0000313" key="2">
    <source>
        <dbReference type="EMBL" id="KUK46010.1"/>
    </source>
</evidence>
<gene>
    <name evidence="2" type="ORF">XD73_1119</name>
</gene>
<dbReference type="Pfam" id="PF07136">
    <property type="entry name" value="DUF1385"/>
    <property type="match status" value="1"/>
</dbReference>
<protein>
    <submittedName>
        <fullName evidence="2">Putative membrane protein</fullName>
    </submittedName>
</protein>
<dbReference type="AlphaFoldDB" id="A0A101FX40"/>
<dbReference type="PATRIC" id="fig|167964.4.peg.1098"/>
<accession>A0A101FX40</accession>
<dbReference type="InterPro" id="IPR010787">
    <property type="entry name" value="DUF1385"/>
</dbReference>
<sequence>MENKIPSYGGQAVIEGVIMRGKSSVAMAVRSPENEIITFQEKLTGIYTSKIAKIPFLRGLIVLWDSLGLGMRYLTMSANVQTGEDEKLEGPALYLTLAFSLTLGISLFFLLPAFISGLLARYASLNAWESNLIEGALRLLLLIGYLWVIGKMPEIKRVFMYHGAEHKTINAFEDGVDLTPENVVPYSLEHPRCGTSFILTLVLLSILIFSLFGPMTIYWRLISRLLLIPVLAGISYEYIHFLSKHLESPIGKVIVKPNLALQKLTTREPSLEMLDVSINAFNLMYSMENNTDTTS</sequence>
<name>A0A101FX40_9CHLR</name>
<evidence type="ECO:0000256" key="1">
    <source>
        <dbReference type="SAM" id="Phobius"/>
    </source>
</evidence>
<dbReference type="Proteomes" id="UP000064249">
    <property type="component" value="Unassembled WGS sequence"/>
</dbReference>
<proteinExistence type="predicted"/>
<dbReference type="EMBL" id="LGFU01000092">
    <property type="protein sequence ID" value="KUK46010.1"/>
    <property type="molecule type" value="Genomic_DNA"/>
</dbReference>
<organism evidence="2 3">
    <name type="scientific">Anaerolinea thermophila</name>
    <dbReference type="NCBI Taxonomy" id="167964"/>
    <lineage>
        <taxon>Bacteria</taxon>
        <taxon>Bacillati</taxon>
        <taxon>Chloroflexota</taxon>
        <taxon>Anaerolineae</taxon>
        <taxon>Anaerolineales</taxon>
        <taxon>Anaerolineaceae</taxon>
        <taxon>Anaerolinea</taxon>
    </lineage>
</organism>
<comment type="caution">
    <text evidence="2">The sequence shown here is derived from an EMBL/GenBank/DDBJ whole genome shotgun (WGS) entry which is preliminary data.</text>
</comment>
<feature type="transmembrane region" description="Helical" evidence="1">
    <location>
        <begin position="132"/>
        <end position="150"/>
    </location>
</feature>
<keyword evidence="1" id="KW-1133">Transmembrane helix</keyword>
<dbReference type="PANTHER" id="PTHR42867:SF1">
    <property type="entry name" value="MEMBRANE PROTEIN-RELATED"/>
    <property type="match status" value="1"/>
</dbReference>
<feature type="transmembrane region" description="Helical" evidence="1">
    <location>
        <begin position="197"/>
        <end position="219"/>
    </location>
</feature>
<keyword evidence="1" id="KW-0472">Membrane</keyword>
<feature type="transmembrane region" description="Helical" evidence="1">
    <location>
        <begin position="94"/>
        <end position="120"/>
    </location>
</feature>
<evidence type="ECO:0000313" key="3">
    <source>
        <dbReference type="Proteomes" id="UP000064249"/>
    </source>
</evidence>
<keyword evidence="1" id="KW-0812">Transmembrane</keyword>
<dbReference type="PANTHER" id="PTHR42867">
    <property type="entry name" value="MEMBRANE PROTEIN-RELATED"/>
    <property type="match status" value="1"/>
</dbReference>
<reference evidence="2 3" key="1">
    <citation type="journal article" date="2015" name="MBio">
        <title>Genome-Resolved Metagenomic Analysis Reveals Roles for Candidate Phyla and Other Microbial Community Members in Biogeochemical Transformations in Oil Reservoirs.</title>
        <authorList>
            <person name="Hu P."/>
            <person name="Tom L."/>
            <person name="Singh A."/>
            <person name="Thomas B.C."/>
            <person name="Baker B.J."/>
            <person name="Piceno Y.M."/>
            <person name="Andersen G.L."/>
            <person name="Banfield J.F."/>
        </authorList>
    </citation>
    <scope>NUCLEOTIDE SEQUENCE [LARGE SCALE GENOMIC DNA]</scope>
    <source>
        <strain evidence="2">46_16</strain>
    </source>
</reference>